<proteinExistence type="predicted"/>
<dbReference type="EMBL" id="KV875100">
    <property type="protein sequence ID" value="OIW26843.1"/>
    <property type="molecule type" value="Genomic_DNA"/>
</dbReference>
<name>A0A1J7IHU5_9PEZI</name>
<accession>A0A1J7IHU5</accession>
<keyword evidence="2" id="KW-1185">Reference proteome</keyword>
<sequence length="122" mass="13825">MAATAQINLGRIDVVYVTDDFADSECFSKGETYTIVKRLPSSPGWPVGLSLSQEGTHFGWVKERDRFLMEAYIDLGRVVECTIVERGKRWRHWDTRLSVNRQWQEGIANCVVLAGEAQDGCE</sequence>
<gene>
    <name evidence="1" type="ORF">CONLIGDRAFT_683794</name>
</gene>
<protein>
    <submittedName>
        <fullName evidence="1">Uncharacterized protein</fullName>
    </submittedName>
</protein>
<evidence type="ECO:0000313" key="2">
    <source>
        <dbReference type="Proteomes" id="UP000182658"/>
    </source>
</evidence>
<dbReference type="InParanoid" id="A0A1J7IHU5"/>
<dbReference type="AlphaFoldDB" id="A0A1J7IHU5"/>
<organism evidence="1 2">
    <name type="scientific">Coniochaeta ligniaria NRRL 30616</name>
    <dbReference type="NCBI Taxonomy" id="1408157"/>
    <lineage>
        <taxon>Eukaryota</taxon>
        <taxon>Fungi</taxon>
        <taxon>Dikarya</taxon>
        <taxon>Ascomycota</taxon>
        <taxon>Pezizomycotina</taxon>
        <taxon>Sordariomycetes</taxon>
        <taxon>Sordariomycetidae</taxon>
        <taxon>Coniochaetales</taxon>
        <taxon>Coniochaetaceae</taxon>
        <taxon>Coniochaeta</taxon>
    </lineage>
</organism>
<dbReference type="Proteomes" id="UP000182658">
    <property type="component" value="Unassembled WGS sequence"/>
</dbReference>
<evidence type="ECO:0000313" key="1">
    <source>
        <dbReference type="EMBL" id="OIW26843.1"/>
    </source>
</evidence>
<reference evidence="1 2" key="1">
    <citation type="submission" date="2016-10" db="EMBL/GenBank/DDBJ databases">
        <title>Draft genome sequence of Coniochaeta ligniaria NRRL30616, a lignocellulolytic fungus for bioabatement of inhibitors in plant biomass hydrolysates.</title>
        <authorList>
            <consortium name="DOE Joint Genome Institute"/>
            <person name="Jimenez D.J."/>
            <person name="Hector R.E."/>
            <person name="Riley R."/>
            <person name="Sun H."/>
            <person name="Grigoriev I.V."/>
            <person name="Van Elsas J.D."/>
            <person name="Nichols N.N."/>
        </authorList>
    </citation>
    <scope>NUCLEOTIDE SEQUENCE [LARGE SCALE GENOMIC DNA]</scope>
    <source>
        <strain evidence="1 2">NRRL 30616</strain>
    </source>
</reference>
<dbReference type="OrthoDB" id="4975920at2759"/>